<accession>A0A9P8ABZ3</accession>
<evidence type="ECO:0000313" key="4">
    <source>
        <dbReference type="EMBL" id="KAG9326895.1"/>
    </source>
</evidence>
<comment type="caution">
    <text evidence="4">The sequence shown here is derived from an EMBL/GenBank/DDBJ whole genome shotgun (WGS) entry which is preliminary data.</text>
</comment>
<sequence length="353" mass="38291">MFSQSNSPAASASTEDHYSDANEFAYPSSHSNLLTPPTSQQTAGQAEVPGELSGEESKVKEEEEEEEEDEEKDEEDEEEDEEGEEDEEEGEDGEDGEDEEDEEEEEEEEEEEDAPAAQNRRSARLGAKVAKPSDSHPSYHMMITTAIKSSKGALGATRTFIKTFIHKQYNIDYNSIEASFNDAVKSGRKRSIFTFTNSNSTRLALGKKVRVAKVSKPAKTPSARSALKLQGRKASTPATGTRKGRPASTTKSSVKKLGASKSTSSARAQGKKTTASKSASKAPSTTAAAPAKRGSERSSTKRKSDAVDDELEQEAETATTGRVLISRGTQTTTRPTSNRPFPKKIRKSVVKKN</sequence>
<evidence type="ECO:0000256" key="2">
    <source>
        <dbReference type="SAM" id="MobiDB-lite"/>
    </source>
</evidence>
<feature type="region of interest" description="Disordered" evidence="2">
    <location>
        <begin position="1"/>
        <end position="137"/>
    </location>
</feature>
<feature type="compositionally biased region" description="Polar residues" evidence="2">
    <location>
        <begin position="1"/>
        <end position="13"/>
    </location>
</feature>
<reference evidence="4" key="1">
    <citation type="submission" date="2021-07" db="EMBL/GenBank/DDBJ databases">
        <title>Draft genome of Mortierella alpina, strain LL118, isolated from an aspen leaf litter sample.</title>
        <authorList>
            <person name="Yang S."/>
            <person name="Vinatzer B.A."/>
        </authorList>
    </citation>
    <scope>NUCLEOTIDE SEQUENCE</scope>
    <source>
        <strain evidence="4">LL118</strain>
    </source>
</reference>
<dbReference type="AlphaFoldDB" id="A0A9P8ABZ3"/>
<feature type="compositionally biased region" description="Polar residues" evidence="2">
    <location>
        <begin position="28"/>
        <end position="44"/>
    </location>
</feature>
<dbReference type="GO" id="GO:0000786">
    <property type="term" value="C:nucleosome"/>
    <property type="evidence" value="ECO:0007669"/>
    <property type="project" value="InterPro"/>
</dbReference>
<dbReference type="PANTHER" id="PTHR13275:SF4">
    <property type="entry name" value="VACUOLAR PROTEIN SORTING-ASSOCIATED PROTEIN 72 HOMOLOG"/>
    <property type="match status" value="1"/>
</dbReference>
<dbReference type="InterPro" id="IPR036390">
    <property type="entry name" value="WH_DNA-bd_sf"/>
</dbReference>
<protein>
    <recommendedName>
        <fullName evidence="1">Histone H1</fullName>
    </recommendedName>
</protein>
<dbReference type="GO" id="GO:0003677">
    <property type="term" value="F:DNA binding"/>
    <property type="evidence" value="ECO:0007669"/>
    <property type="project" value="InterPro"/>
</dbReference>
<evidence type="ECO:0000256" key="1">
    <source>
        <dbReference type="ARBA" id="ARBA00020833"/>
    </source>
</evidence>
<feature type="domain" description="H15" evidence="3">
    <location>
        <begin position="135"/>
        <end position="213"/>
    </location>
</feature>
<dbReference type="PROSITE" id="PS51504">
    <property type="entry name" value="H15"/>
    <property type="match status" value="1"/>
</dbReference>
<dbReference type="InterPro" id="IPR036388">
    <property type="entry name" value="WH-like_DNA-bd_sf"/>
</dbReference>
<evidence type="ECO:0000259" key="3">
    <source>
        <dbReference type="PROSITE" id="PS51504"/>
    </source>
</evidence>
<evidence type="ECO:0000313" key="5">
    <source>
        <dbReference type="Proteomes" id="UP000717515"/>
    </source>
</evidence>
<organism evidence="4 5">
    <name type="scientific">Mortierella alpina</name>
    <name type="common">Oleaginous fungus</name>
    <name type="synonym">Mortierella renispora</name>
    <dbReference type="NCBI Taxonomy" id="64518"/>
    <lineage>
        <taxon>Eukaryota</taxon>
        <taxon>Fungi</taxon>
        <taxon>Fungi incertae sedis</taxon>
        <taxon>Mucoromycota</taxon>
        <taxon>Mortierellomycotina</taxon>
        <taxon>Mortierellomycetes</taxon>
        <taxon>Mortierellales</taxon>
        <taxon>Mortierellaceae</taxon>
        <taxon>Mortierella</taxon>
    </lineage>
</organism>
<gene>
    <name evidence="4" type="ORF">KVV02_001419</name>
</gene>
<feature type="compositionally biased region" description="Basic and acidic residues" evidence="2">
    <location>
        <begin position="293"/>
        <end position="306"/>
    </location>
</feature>
<name>A0A9P8ABZ3_MORAP</name>
<dbReference type="SMART" id="SM00526">
    <property type="entry name" value="H15"/>
    <property type="match status" value="1"/>
</dbReference>
<proteinExistence type="predicted"/>
<dbReference type="EMBL" id="JAIFTL010000012">
    <property type="protein sequence ID" value="KAG9326895.1"/>
    <property type="molecule type" value="Genomic_DNA"/>
</dbReference>
<feature type="region of interest" description="Disordered" evidence="2">
    <location>
        <begin position="212"/>
        <end position="353"/>
    </location>
</feature>
<feature type="compositionally biased region" description="Low complexity" evidence="2">
    <location>
        <begin position="271"/>
        <end position="292"/>
    </location>
</feature>
<feature type="compositionally biased region" description="Basic residues" evidence="2">
    <location>
        <begin position="341"/>
        <end position="353"/>
    </location>
</feature>
<dbReference type="Gene3D" id="1.10.10.10">
    <property type="entry name" value="Winged helix-like DNA-binding domain superfamily/Winged helix DNA-binding domain"/>
    <property type="match status" value="1"/>
</dbReference>
<dbReference type="SUPFAM" id="SSF46785">
    <property type="entry name" value="Winged helix' DNA-binding domain"/>
    <property type="match status" value="1"/>
</dbReference>
<dbReference type="GO" id="GO:0006334">
    <property type="term" value="P:nucleosome assembly"/>
    <property type="evidence" value="ECO:0007669"/>
    <property type="project" value="InterPro"/>
</dbReference>
<dbReference type="PANTHER" id="PTHR13275">
    <property type="entry name" value="YL-1 PROTEIN TRANSCRIPTION FACTOR-LIKE 1"/>
    <property type="match status" value="1"/>
</dbReference>
<feature type="compositionally biased region" description="Acidic residues" evidence="2">
    <location>
        <begin position="62"/>
        <end position="114"/>
    </location>
</feature>
<dbReference type="Proteomes" id="UP000717515">
    <property type="component" value="Unassembled WGS sequence"/>
</dbReference>
<dbReference type="Pfam" id="PF00538">
    <property type="entry name" value="Linker_histone"/>
    <property type="match status" value="1"/>
</dbReference>
<dbReference type="GO" id="GO:0005634">
    <property type="term" value="C:nucleus"/>
    <property type="evidence" value="ECO:0007669"/>
    <property type="project" value="TreeGrafter"/>
</dbReference>
<feature type="compositionally biased region" description="Polar residues" evidence="2">
    <location>
        <begin position="327"/>
        <end position="339"/>
    </location>
</feature>
<dbReference type="InterPro" id="IPR005818">
    <property type="entry name" value="Histone_H1/H5_H15"/>
</dbReference>